<evidence type="ECO:0000256" key="1">
    <source>
        <dbReference type="SAM" id="MobiDB-lite"/>
    </source>
</evidence>
<protein>
    <submittedName>
        <fullName evidence="2">Uncharacterized protein</fullName>
    </submittedName>
</protein>
<dbReference type="EMBL" id="VIWP01000009">
    <property type="protein sequence ID" value="TWF47941.1"/>
    <property type="molecule type" value="Genomic_DNA"/>
</dbReference>
<gene>
    <name evidence="2" type="ORF">FHW37_1094</name>
</gene>
<dbReference type="Proteomes" id="UP000320653">
    <property type="component" value="Unassembled WGS sequence"/>
</dbReference>
<feature type="region of interest" description="Disordered" evidence="1">
    <location>
        <begin position="1"/>
        <end position="27"/>
    </location>
</feature>
<keyword evidence="3" id="KW-1185">Reference proteome</keyword>
<sequence length="58" mass="6070">MGTSADYRKLQQHRGPNNSGNSIAKRSTAGDFGLTFQGQAIANSSGNVNSKRHPGALP</sequence>
<feature type="compositionally biased region" description="Polar residues" evidence="1">
    <location>
        <begin position="14"/>
        <end position="25"/>
    </location>
</feature>
<evidence type="ECO:0000313" key="2">
    <source>
        <dbReference type="EMBL" id="TWF47941.1"/>
    </source>
</evidence>
<comment type="caution">
    <text evidence="2">The sequence shown here is derived from an EMBL/GenBank/DDBJ whole genome shotgun (WGS) entry which is preliminary data.</text>
</comment>
<evidence type="ECO:0000313" key="3">
    <source>
        <dbReference type="Proteomes" id="UP000320653"/>
    </source>
</evidence>
<accession>A0A561QCC9</accession>
<organism evidence="2 3">
    <name type="scientific">Neorhizobium alkalisoli</name>
    <dbReference type="NCBI Taxonomy" id="528178"/>
    <lineage>
        <taxon>Bacteria</taxon>
        <taxon>Pseudomonadati</taxon>
        <taxon>Pseudomonadota</taxon>
        <taxon>Alphaproteobacteria</taxon>
        <taxon>Hyphomicrobiales</taxon>
        <taxon>Rhizobiaceae</taxon>
        <taxon>Rhizobium/Agrobacterium group</taxon>
        <taxon>Neorhizobium</taxon>
    </lineage>
</organism>
<dbReference type="AlphaFoldDB" id="A0A561QCC9"/>
<name>A0A561QCC9_9HYPH</name>
<proteinExistence type="predicted"/>
<reference evidence="2 3" key="1">
    <citation type="submission" date="2019-06" db="EMBL/GenBank/DDBJ databases">
        <title>Sorghum-associated microbial communities from plants grown in Nebraska, USA.</title>
        <authorList>
            <person name="Schachtman D."/>
        </authorList>
    </citation>
    <scope>NUCLEOTIDE SEQUENCE [LARGE SCALE GENOMIC DNA]</scope>
    <source>
        <strain evidence="2 3">1225</strain>
    </source>
</reference>